<evidence type="ECO:0000259" key="1">
    <source>
        <dbReference type="Pfam" id="PF00561"/>
    </source>
</evidence>
<dbReference type="InterPro" id="IPR000073">
    <property type="entry name" value="AB_hydrolase_1"/>
</dbReference>
<dbReference type="EMBL" id="JACCFP010000001">
    <property type="protein sequence ID" value="NYJ02018.1"/>
    <property type="molecule type" value="Genomic_DNA"/>
</dbReference>
<reference evidence="2 3" key="1">
    <citation type="submission" date="2020-07" db="EMBL/GenBank/DDBJ databases">
        <title>Sequencing the genomes of 1000 actinobacteria strains.</title>
        <authorList>
            <person name="Klenk H.-P."/>
        </authorList>
    </citation>
    <scope>NUCLEOTIDE SEQUENCE [LARGE SCALE GENOMIC DNA]</scope>
    <source>
        <strain evidence="2 3">DSM 103833</strain>
    </source>
</reference>
<protein>
    <submittedName>
        <fullName evidence="2">Pimeloyl-ACP methyl ester carboxylesterase</fullName>
    </submittedName>
</protein>
<name>A0A853C6B6_9ACTN</name>
<sequence>MNPPATRRSIDLPAGTIHYREHGPADGPVVVFVHGFLVDDTLWSDVPERLAARGFRALAPTWPLASHTTAMREGADLSPRGIARIVLSFLDALDLRDVTLVGNDTGGAVCQFLLDEDATRVGRLVLTNCDAYDQFPPFPFGLLFRAVRRPGLGRLLLQATRVGRLRVGLLGFGGLVERRLTAAETDPWVRPYLDDAAIRRDVASFARGWARSDLVDVATRLPAFDRPVLLCWAPADRFFKIGLGRRLAADLPDARLVEVPGARTFVALDQPARVADEIAAFAGATVEGGLS</sequence>
<gene>
    <name evidence="2" type="ORF">HNR19_002716</name>
</gene>
<organism evidence="2 3">
    <name type="scientific">Nocardioides thalensis</name>
    <dbReference type="NCBI Taxonomy" id="1914755"/>
    <lineage>
        <taxon>Bacteria</taxon>
        <taxon>Bacillati</taxon>
        <taxon>Actinomycetota</taxon>
        <taxon>Actinomycetes</taxon>
        <taxon>Propionibacteriales</taxon>
        <taxon>Nocardioidaceae</taxon>
        <taxon>Nocardioides</taxon>
    </lineage>
</organism>
<dbReference type="Pfam" id="PF00561">
    <property type="entry name" value="Abhydrolase_1"/>
    <property type="match status" value="1"/>
</dbReference>
<dbReference type="PANTHER" id="PTHR43798">
    <property type="entry name" value="MONOACYLGLYCEROL LIPASE"/>
    <property type="match status" value="1"/>
</dbReference>
<dbReference type="RefSeq" id="WP_179668436.1">
    <property type="nucleotide sequence ID" value="NZ_JACCFP010000001.1"/>
</dbReference>
<feature type="domain" description="AB hydrolase-1" evidence="1">
    <location>
        <begin position="28"/>
        <end position="269"/>
    </location>
</feature>
<proteinExistence type="predicted"/>
<dbReference type="AlphaFoldDB" id="A0A853C6B6"/>
<evidence type="ECO:0000313" key="2">
    <source>
        <dbReference type="EMBL" id="NYJ02018.1"/>
    </source>
</evidence>
<evidence type="ECO:0000313" key="3">
    <source>
        <dbReference type="Proteomes" id="UP000530424"/>
    </source>
</evidence>
<accession>A0A853C6B6</accession>
<dbReference type="Proteomes" id="UP000530424">
    <property type="component" value="Unassembled WGS sequence"/>
</dbReference>
<keyword evidence="3" id="KW-1185">Reference proteome</keyword>
<dbReference type="InterPro" id="IPR029058">
    <property type="entry name" value="AB_hydrolase_fold"/>
</dbReference>
<dbReference type="InterPro" id="IPR050266">
    <property type="entry name" value="AB_hydrolase_sf"/>
</dbReference>
<dbReference type="SUPFAM" id="SSF53474">
    <property type="entry name" value="alpha/beta-Hydrolases"/>
    <property type="match status" value="1"/>
</dbReference>
<comment type="caution">
    <text evidence="2">The sequence shown here is derived from an EMBL/GenBank/DDBJ whole genome shotgun (WGS) entry which is preliminary data.</text>
</comment>
<dbReference type="Gene3D" id="3.40.50.1820">
    <property type="entry name" value="alpha/beta hydrolase"/>
    <property type="match status" value="1"/>
</dbReference>
<dbReference type="GO" id="GO:0003824">
    <property type="term" value="F:catalytic activity"/>
    <property type="evidence" value="ECO:0007669"/>
    <property type="project" value="UniProtKB-ARBA"/>
</dbReference>